<name>A0A0A9C377_ARUDO</name>
<accession>A0A0A9C377</accession>
<feature type="region of interest" description="Disordered" evidence="1">
    <location>
        <begin position="101"/>
        <end position="150"/>
    </location>
</feature>
<feature type="compositionally biased region" description="Low complexity" evidence="1">
    <location>
        <begin position="141"/>
        <end position="150"/>
    </location>
</feature>
<protein>
    <submittedName>
        <fullName evidence="2">Uncharacterized protein</fullName>
    </submittedName>
</protein>
<reference evidence="2" key="2">
    <citation type="journal article" date="2015" name="Data Brief">
        <title>Shoot transcriptome of the giant reed, Arundo donax.</title>
        <authorList>
            <person name="Barrero R.A."/>
            <person name="Guerrero F.D."/>
            <person name="Moolhuijzen P."/>
            <person name="Goolsby J.A."/>
            <person name="Tidwell J."/>
            <person name="Bellgard S.E."/>
            <person name="Bellgard M.I."/>
        </authorList>
    </citation>
    <scope>NUCLEOTIDE SEQUENCE</scope>
    <source>
        <tissue evidence="2">Shoot tissue taken approximately 20 cm above the soil surface</tissue>
    </source>
</reference>
<organism evidence="2">
    <name type="scientific">Arundo donax</name>
    <name type="common">Giant reed</name>
    <name type="synonym">Donax arundinaceus</name>
    <dbReference type="NCBI Taxonomy" id="35708"/>
    <lineage>
        <taxon>Eukaryota</taxon>
        <taxon>Viridiplantae</taxon>
        <taxon>Streptophyta</taxon>
        <taxon>Embryophyta</taxon>
        <taxon>Tracheophyta</taxon>
        <taxon>Spermatophyta</taxon>
        <taxon>Magnoliopsida</taxon>
        <taxon>Liliopsida</taxon>
        <taxon>Poales</taxon>
        <taxon>Poaceae</taxon>
        <taxon>PACMAD clade</taxon>
        <taxon>Arundinoideae</taxon>
        <taxon>Arundineae</taxon>
        <taxon>Arundo</taxon>
    </lineage>
</organism>
<evidence type="ECO:0000256" key="1">
    <source>
        <dbReference type="SAM" id="MobiDB-lite"/>
    </source>
</evidence>
<sequence>MTSRQETGGPVTAACAGRRRGGLLHGGLALAAPLGLGRRLWGRVDDKGAAAGWAGGVSAEPSVDAGDVEPVAALRQDADLLLLRELRQADGAVGQDLLFSGHRRRPPARSDGGCHGVLVGQLRQRPERPLPEPLARRGGRAPRAGGPAAA</sequence>
<reference evidence="2" key="1">
    <citation type="submission" date="2014-09" db="EMBL/GenBank/DDBJ databases">
        <authorList>
            <person name="Magalhaes I.L.F."/>
            <person name="Oliveira U."/>
            <person name="Santos F.R."/>
            <person name="Vidigal T.H.D.A."/>
            <person name="Brescovit A.D."/>
            <person name="Santos A.J."/>
        </authorList>
    </citation>
    <scope>NUCLEOTIDE SEQUENCE</scope>
    <source>
        <tissue evidence="2">Shoot tissue taken approximately 20 cm above the soil surface</tissue>
    </source>
</reference>
<proteinExistence type="predicted"/>
<evidence type="ECO:0000313" key="2">
    <source>
        <dbReference type="EMBL" id="JAD70011.1"/>
    </source>
</evidence>
<dbReference type="EMBL" id="GBRH01227884">
    <property type="protein sequence ID" value="JAD70011.1"/>
    <property type="molecule type" value="Transcribed_RNA"/>
</dbReference>
<dbReference type="AlphaFoldDB" id="A0A0A9C377"/>